<proteinExistence type="predicted"/>
<keyword evidence="4" id="KW-0472">Membrane</keyword>
<dbReference type="InterPro" id="IPR035437">
    <property type="entry name" value="SNase_OB-fold_sf"/>
</dbReference>
<dbReference type="AlphaFoldDB" id="A0A7T6Z470"/>
<sequence>MLNLVYNFGRERAFMFRFVIVIFSMLILVGCQSPSDDEPLQGTVVNIVDGDTFDVNIQGMGDERVRPIMVDAPEICHQHDPPECEPESYGDEATEFATDVLLGETVYLEQDVSERDQYDRLLFYVYVDEDRMFQEMLLEEGLAEVVVYEPDVRYEEEFYEIQDEAREQEKGIWGG</sequence>
<evidence type="ECO:0000259" key="5">
    <source>
        <dbReference type="PROSITE" id="PS50830"/>
    </source>
</evidence>
<evidence type="ECO:0000256" key="3">
    <source>
        <dbReference type="ARBA" id="ARBA00022801"/>
    </source>
</evidence>
<dbReference type="PANTHER" id="PTHR12302:SF3">
    <property type="entry name" value="SERINE_THREONINE-PROTEIN KINASE 31"/>
    <property type="match status" value="1"/>
</dbReference>
<dbReference type="Proteomes" id="UP000595823">
    <property type="component" value="Chromosome"/>
</dbReference>
<evidence type="ECO:0000313" key="7">
    <source>
        <dbReference type="Proteomes" id="UP000595823"/>
    </source>
</evidence>
<dbReference type="Gene3D" id="2.40.50.90">
    <property type="match status" value="1"/>
</dbReference>
<keyword evidence="4" id="KW-1133">Transmembrane helix</keyword>
<dbReference type="GO" id="GO:0004519">
    <property type="term" value="F:endonuclease activity"/>
    <property type="evidence" value="ECO:0007669"/>
    <property type="project" value="UniProtKB-KW"/>
</dbReference>
<dbReference type="InterPro" id="IPR016071">
    <property type="entry name" value="Staphylococal_nuclease_OB-fold"/>
</dbReference>
<dbReference type="EMBL" id="CP054705">
    <property type="protein sequence ID" value="QQK76477.1"/>
    <property type="molecule type" value="Genomic_DNA"/>
</dbReference>
<feature type="domain" description="TNase-like" evidence="5">
    <location>
        <begin position="38"/>
        <end position="175"/>
    </location>
</feature>
<keyword evidence="2" id="KW-0255">Endonuclease</keyword>
<dbReference type="PANTHER" id="PTHR12302">
    <property type="entry name" value="EBNA2 BINDING PROTEIN P100"/>
    <property type="match status" value="1"/>
</dbReference>
<accession>A0A7T6Z470</accession>
<keyword evidence="4" id="KW-0812">Transmembrane</keyword>
<evidence type="ECO:0000256" key="2">
    <source>
        <dbReference type="ARBA" id="ARBA00022759"/>
    </source>
</evidence>
<dbReference type="PROSITE" id="PS50830">
    <property type="entry name" value="TNASE_3"/>
    <property type="match status" value="1"/>
</dbReference>
<evidence type="ECO:0000256" key="4">
    <source>
        <dbReference type="SAM" id="Phobius"/>
    </source>
</evidence>
<gene>
    <name evidence="6" type="ORF">HUG15_13485</name>
</gene>
<feature type="transmembrane region" description="Helical" evidence="4">
    <location>
        <begin position="12"/>
        <end position="30"/>
    </location>
</feature>
<organism evidence="6 7">
    <name type="scientific">Salicibibacter cibarius</name>
    <dbReference type="NCBI Taxonomy" id="2743000"/>
    <lineage>
        <taxon>Bacteria</taxon>
        <taxon>Bacillati</taxon>
        <taxon>Bacillota</taxon>
        <taxon>Bacilli</taxon>
        <taxon>Bacillales</taxon>
        <taxon>Bacillaceae</taxon>
        <taxon>Salicibibacter</taxon>
    </lineage>
</organism>
<dbReference type="SUPFAM" id="SSF50199">
    <property type="entry name" value="Staphylococcal nuclease"/>
    <property type="match status" value="1"/>
</dbReference>
<dbReference type="SMART" id="SM00318">
    <property type="entry name" value="SNc"/>
    <property type="match status" value="1"/>
</dbReference>
<evidence type="ECO:0000256" key="1">
    <source>
        <dbReference type="ARBA" id="ARBA00022722"/>
    </source>
</evidence>
<keyword evidence="7" id="KW-1185">Reference proteome</keyword>
<reference evidence="6 7" key="1">
    <citation type="submission" date="2020-06" db="EMBL/GenBank/DDBJ databases">
        <title>Genomic analysis of Salicibibacter sp. NKC5-3.</title>
        <authorList>
            <person name="Oh Y.J."/>
        </authorList>
    </citation>
    <scope>NUCLEOTIDE SEQUENCE [LARGE SCALE GENOMIC DNA]</scope>
    <source>
        <strain evidence="6 7">NKC5-3</strain>
    </source>
</reference>
<evidence type="ECO:0000313" key="6">
    <source>
        <dbReference type="EMBL" id="QQK76477.1"/>
    </source>
</evidence>
<dbReference type="KEGG" id="scia:HUG15_13485"/>
<dbReference type="Pfam" id="PF00565">
    <property type="entry name" value="SNase"/>
    <property type="match status" value="1"/>
</dbReference>
<dbReference type="GO" id="GO:0016787">
    <property type="term" value="F:hydrolase activity"/>
    <property type="evidence" value="ECO:0007669"/>
    <property type="project" value="UniProtKB-KW"/>
</dbReference>
<protein>
    <submittedName>
        <fullName evidence="6">Thermonuclease family protein</fullName>
    </submittedName>
</protein>
<keyword evidence="1" id="KW-0540">Nuclease</keyword>
<keyword evidence="3" id="KW-0378">Hydrolase</keyword>
<name>A0A7T6Z470_9BACI</name>